<feature type="domain" description="TauD/TfdA-like" evidence="6">
    <location>
        <begin position="3"/>
        <end position="272"/>
    </location>
</feature>
<dbReference type="InterPro" id="IPR051323">
    <property type="entry name" value="AtsK-like"/>
</dbReference>
<accession>A0A059E064</accession>
<dbReference type="EMBL" id="AWFH01000034">
    <property type="protein sequence ID" value="KCZ59896.1"/>
    <property type="molecule type" value="Genomic_DNA"/>
</dbReference>
<gene>
    <name evidence="7" type="ORF">HY36_07120</name>
</gene>
<proteinExistence type="inferred from homology"/>
<dbReference type="GO" id="GO:0006790">
    <property type="term" value="P:sulfur compound metabolic process"/>
    <property type="evidence" value="ECO:0007669"/>
    <property type="project" value="TreeGrafter"/>
</dbReference>
<dbReference type="PATRIC" id="fig|1280948.3.peg.2520"/>
<dbReference type="GO" id="GO:0000908">
    <property type="term" value="F:taurine dioxygenase activity"/>
    <property type="evidence" value="ECO:0007669"/>
    <property type="project" value="TreeGrafter"/>
</dbReference>
<keyword evidence="3" id="KW-0223">Dioxygenase</keyword>
<dbReference type="Proteomes" id="UP000024547">
    <property type="component" value="Unassembled WGS sequence"/>
</dbReference>
<evidence type="ECO:0000256" key="3">
    <source>
        <dbReference type="ARBA" id="ARBA00022964"/>
    </source>
</evidence>
<dbReference type="eggNOG" id="COG2175">
    <property type="taxonomic scope" value="Bacteria"/>
</dbReference>
<evidence type="ECO:0000256" key="1">
    <source>
        <dbReference type="ARBA" id="ARBA00005896"/>
    </source>
</evidence>
<dbReference type="PANTHER" id="PTHR30468:SF1">
    <property type="entry name" value="ALPHA-KETOGLUTARATE-DEPENDENT SULFONATE DIOXYGENASE"/>
    <property type="match status" value="1"/>
</dbReference>
<dbReference type="GO" id="GO:0046872">
    <property type="term" value="F:metal ion binding"/>
    <property type="evidence" value="ECO:0007669"/>
    <property type="project" value="UniProtKB-KW"/>
</dbReference>
<keyword evidence="8" id="KW-1185">Reference proteome</keyword>
<dbReference type="PANTHER" id="PTHR30468">
    <property type="entry name" value="ALPHA-KETOGLUTARATE-DEPENDENT SULFONATE DIOXYGENASE"/>
    <property type="match status" value="1"/>
</dbReference>
<evidence type="ECO:0000313" key="8">
    <source>
        <dbReference type="Proteomes" id="UP000024547"/>
    </source>
</evidence>
<dbReference type="InterPro" id="IPR003819">
    <property type="entry name" value="TauD/TfdA-like"/>
</dbReference>
<reference evidence="7 8" key="1">
    <citation type="journal article" date="2014" name="Antonie Van Leeuwenhoek">
        <title>Hyphomonas beringensis sp. nov. and Hyphomonas chukchiensis sp. nov., isolated from surface seawater of the Bering Sea and Chukchi Sea.</title>
        <authorList>
            <person name="Li C."/>
            <person name="Lai Q."/>
            <person name="Li G."/>
            <person name="Dong C."/>
            <person name="Wang J."/>
            <person name="Liao Y."/>
            <person name="Shao Z."/>
        </authorList>
    </citation>
    <scope>NUCLEOTIDE SEQUENCE [LARGE SCALE GENOMIC DNA]</scope>
    <source>
        <strain evidence="7 8">22II1-22F38</strain>
    </source>
</reference>
<dbReference type="AlphaFoldDB" id="A0A059E064"/>
<organism evidence="7 8">
    <name type="scientific">Hyphomonas atlantica</name>
    <dbReference type="NCBI Taxonomy" id="1280948"/>
    <lineage>
        <taxon>Bacteria</taxon>
        <taxon>Pseudomonadati</taxon>
        <taxon>Pseudomonadota</taxon>
        <taxon>Alphaproteobacteria</taxon>
        <taxon>Hyphomonadales</taxon>
        <taxon>Hyphomonadaceae</taxon>
        <taxon>Hyphomonas</taxon>
    </lineage>
</organism>
<dbReference type="OrthoDB" id="7209371at2"/>
<dbReference type="GO" id="GO:0005737">
    <property type="term" value="C:cytoplasm"/>
    <property type="evidence" value="ECO:0007669"/>
    <property type="project" value="TreeGrafter"/>
</dbReference>
<keyword evidence="2" id="KW-0479">Metal-binding</keyword>
<evidence type="ECO:0000256" key="4">
    <source>
        <dbReference type="ARBA" id="ARBA00023002"/>
    </source>
</evidence>
<evidence type="ECO:0000313" key="7">
    <source>
        <dbReference type="EMBL" id="KCZ59896.1"/>
    </source>
</evidence>
<keyword evidence="5" id="KW-0408">Iron</keyword>
<dbReference type="SUPFAM" id="SSF51197">
    <property type="entry name" value="Clavaminate synthase-like"/>
    <property type="match status" value="1"/>
</dbReference>
<name>A0A059E064_9PROT</name>
<dbReference type="STRING" id="1280948.HY36_07120"/>
<evidence type="ECO:0000256" key="2">
    <source>
        <dbReference type="ARBA" id="ARBA00022723"/>
    </source>
</evidence>
<dbReference type="RefSeq" id="WP_035553237.1">
    <property type="nucleotide sequence ID" value="NZ_AWFH01000034.1"/>
</dbReference>
<dbReference type="Gene3D" id="3.60.130.10">
    <property type="entry name" value="Clavaminate synthase-like"/>
    <property type="match status" value="1"/>
</dbReference>
<evidence type="ECO:0000259" key="6">
    <source>
        <dbReference type="Pfam" id="PF02668"/>
    </source>
</evidence>
<comment type="similarity">
    <text evidence="1">Belongs to the TfdA dioxygenase family.</text>
</comment>
<comment type="caution">
    <text evidence="7">The sequence shown here is derived from an EMBL/GenBank/DDBJ whole genome shotgun (WGS) entry which is preliminary data.</text>
</comment>
<sequence>MNIEELPGVGAEITGVDLRRLTEHEFENIRTAYAEHGVIFFRDQELTERDHIRFAERWAPINVNRFFAAHPEHPQIAMVVKEKDQRDNIGGGWHTDHSYDVEPAMGSILVARDLPETGGDTFFASMCRAYDALDEDMKTRLKDMRAVHSAHHIFGTGRETYYNTTDAGGNRIGNAAAADVLEDVTHPIVITHPLSGKKALYVNPAFTTGIVGMAQEESKELLSTLYAHAMQQEFAHRFKWQPGSVAFWDNRATWHWALNDYHGQRRVMHRITLEGCALH</sequence>
<protein>
    <recommendedName>
        <fullName evidence="6">TauD/TfdA-like domain-containing protein</fullName>
    </recommendedName>
</protein>
<keyword evidence="4" id="KW-0560">Oxidoreductase</keyword>
<evidence type="ECO:0000256" key="5">
    <source>
        <dbReference type="ARBA" id="ARBA00023004"/>
    </source>
</evidence>
<dbReference type="Pfam" id="PF02668">
    <property type="entry name" value="TauD"/>
    <property type="match status" value="1"/>
</dbReference>
<dbReference type="InterPro" id="IPR042098">
    <property type="entry name" value="TauD-like_sf"/>
</dbReference>